<protein>
    <submittedName>
        <fullName evidence="5">2-oxoacid:acceptor oxidoreductase subunit alpha</fullName>
    </submittedName>
</protein>
<dbReference type="Pfam" id="PF17147">
    <property type="entry name" value="PFOR_II"/>
    <property type="match status" value="1"/>
</dbReference>
<dbReference type="Pfam" id="PF01855">
    <property type="entry name" value="POR_N"/>
    <property type="match status" value="1"/>
</dbReference>
<dbReference type="Gene3D" id="3.40.920.10">
    <property type="entry name" value="Pyruvate-ferredoxin oxidoreductase, PFOR, domain III"/>
    <property type="match status" value="1"/>
</dbReference>
<dbReference type="Proteomes" id="UP001141619">
    <property type="component" value="Unassembled WGS sequence"/>
</dbReference>
<reference evidence="5" key="2">
    <citation type="journal article" date="2023" name="Syst. Appl. Microbiol.">
        <title>Govania unica gen. nov., sp. nov., a rare biosphere bacterium that represents a novel family in the class Alphaproteobacteria.</title>
        <authorList>
            <person name="Vandamme P."/>
            <person name="Peeters C."/>
            <person name="Hettiarachchi A."/>
            <person name="Cnockaert M."/>
            <person name="Carlier A."/>
        </authorList>
    </citation>
    <scope>NUCLEOTIDE SEQUENCE</scope>
    <source>
        <strain evidence="5">LMG 31809</strain>
    </source>
</reference>
<proteinExistence type="predicted"/>
<dbReference type="FunFam" id="3.40.50.970:FF:000022">
    <property type="entry name" value="2-oxoglutarate ferredoxin oxidoreductase alpha subunit"/>
    <property type="match status" value="1"/>
</dbReference>
<dbReference type="EMBL" id="JANWOI010000004">
    <property type="protein sequence ID" value="MDA5194699.1"/>
    <property type="molecule type" value="Genomic_DNA"/>
</dbReference>
<evidence type="ECO:0000256" key="1">
    <source>
        <dbReference type="ARBA" id="ARBA00023002"/>
    </source>
</evidence>
<feature type="domain" description="Pyruvate flavodoxin/ferredoxin oxidoreductase pyrimidine binding" evidence="3">
    <location>
        <begin position="264"/>
        <end position="475"/>
    </location>
</feature>
<dbReference type="PANTHER" id="PTHR32154">
    <property type="entry name" value="PYRUVATE-FLAVODOXIN OXIDOREDUCTASE-RELATED"/>
    <property type="match status" value="1"/>
</dbReference>
<evidence type="ECO:0000313" key="5">
    <source>
        <dbReference type="EMBL" id="MDA5194699.1"/>
    </source>
</evidence>
<evidence type="ECO:0000259" key="4">
    <source>
        <dbReference type="Pfam" id="PF17147"/>
    </source>
</evidence>
<dbReference type="Gene3D" id="3.40.50.920">
    <property type="match status" value="1"/>
</dbReference>
<dbReference type="GO" id="GO:0016903">
    <property type="term" value="F:oxidoreductase activity, acting on the aldehyde or oxo group of donors"/>
    <property type="evidence" value="ECO:0007669"/>
    <property type="project" value="InterPro"/>
</dbReference>
<dbReference type="SUPFAM" id="SSF52518">
    <property type="entry name" value="Thiamin diphosphate-binding fold (THDP-binding)"/>
    <property type="match status" value="1"/>
</dbReference>
<evidence type="ECO:0000313" key="6">
    <source>
        <dbReference type="Proteomes" id="UP001141619"/>
    </source>
</evidence>
<feature type="domain" description="Pyruvate/ketoisovalerate oxidoreductase catalytic" evidence="2">
    <location>
        <begin position="27"/>
        <end position="214"/>
    </location>
</feature>
<dbReference type="NCBIfam" id="TIGR03710">
    <property type="entry name" value="OAFO_sf"/>
    <property type="match status" value="1"/>
</dbReference>
<dbReference type="RefSeq" id="WP_274944404.1">
    <property type="nucleotide sequence ID" value="NZ_JANWOI010000004.1"/>
</dbReference>
<keyword evidence="6" id="KW-1185">Reference proteome</keyword>
<dbReference type="InterPro" id="IPR033412">
    <property type="entry name" value="PFOR_II"/>
</dbReference>
<dbReference type="CDD" id="cd07034">
    <property type="entry name" value="TPP_PYR_PFOR_IOR-alpha_like"/>
    <property type="match status" value="1"/>
</dbReference>
<evidence type="ECO:0000259" key="2">
    <source>
        <dbReference type="Pfam" id="PF01558"/>
    </source>
</evidence>
<evidence type="ECO:0000259" key="3">
    <source>
        <dbReference type="Pfam" id="PF01855"/>
    </source>
</evidence>
<dbReference type="InterPro" id="IPR022367">
    <property type="entry name" value="2-oxoacid/accept_OxRdtase_asu"/>
</dbReference>
<name>A0A9X3TZM8_9PROT</name>
<keyword evidence="1" id="KW-0560">Oxidoreductase</keyword>
<dbReference type="InterPro" id="IPR009014">
    <property type="entry name" value="Transketo_C/PFOR_II"/>
</dbReference>
<dbReference type="InterPro" id="IPR050722">
    <property type="entry name" value="Pyruvate:ferred/Flavod_OxRd"/>
</dbReference>
<reference evidence="5" key="1">
    <citation type="submission" date="2022-08" db="EMBL/GenBank/DDBJ databases">
        <authorList>
            <person name="Vandamme P."/>
            <person name="Hettiarachchi A."/>
            <person name="Peeters C."/>
            <person name="Cnockaert M."/>
            <person name="Carlier A."/>
        </authorList>
    </citation>
    <scope>NUCLEOTIDE SEQUENCE</scope>
    <source>
        <strain evidence="5">LMG 31809</strain>
    </source>
</reference>
<dbReference type="PANTHER" id="PTHR32154:SF20">
    <property type="entry name" value="2-OXOGLUTARATE OXIDOREDUCTASE SUBUNIT KORA"/>
    <property type="match status" value="1"/>
</dbReference>
<dbReference type="Gene3D" id="3.40.50.970">
    <property type="match status" value="1"/>
</dbReference>
<dbReference type="Pfam" id="PF01558">
    <property type="entry name" value="POR"/>
    <property type="match status" value="1"/>
</dbReference>
<dbReference type="InterPro" id="IPR002880">
    <property type="entry name" value="Pyrv_Fd/Flavodoxin_OxRdtase_N"/>
</dbReference>
<accession>A0A9X3TZM8</accession>
<feature type="domain" description="Pyruvate:ferredoxin oxidoreductase core" evidence="4">
    <location>
        <begin position="522"/>
        <end position="586"/>
    </location>
</feature>
<comment type="caution">
    <text evidence="5">The sequence shown here is derived from an EMBL/GenBank/DDBJ whole genome shotgun (WGS) entry which is preliminary data.</text>
</comment>
<dbReference type="AlphaFoldDB" id="A0A9X3TZM8"/>
<sequence>MNVQETVADRDSRALESVVIRFAGDSGDGMQLTGSQFTVSTALAGSDLATFPDFPAEIRAPTGTTFGVSAFQINFGSTQVLTAGDEPDVLVVMNPAALRVNLGDLAEGGILIADSGAFSERNLQKAGYAQNPLKDGTVKSYQLLELDISALTLEAVKPYGLSNKEALRCKNLWTLGLTLWMFDRPRAPVLDWLTAKFAKRPDLADANRAALNAGHIFGEAAELAGTLKHYSVGRAQLEPGTYRTVTGGQALAWGLVAGAEKAGLPLFFGSYPITPASPILHQLSMMKEFGVTTFQAEDEIAAVCSAIGASYAGALGVTSSSGPGVALKGEAIGLAISTELPLVIVNTQRAGPSTGMPTKTEQSDLYQSVFGRNGDAPLAVLAAAKPSDCFGLAIEAARIATKYMTPVILLSDGYIANAAAPWKLPDVEAIPAFPVTHRQDPEGFQPYLRDPETLARVWAVPGTPGLMHRIGGIEKNYSSGHISYDPANHQKMTDTRRNKILGIARDQPLQTVETGGERGRLAVVGWGSTYGPIEQAVRRARAEGLDVSHIHIRQIWPLPLNLGDLLRGFDQVLVPEMNTGQLLTLLRSEYLVPAQGLNKVSGQPFKITEVLGAIRARLAVAGDSA</sequence>
<dbReference type="InterPro" id="IPR029061">
    <property type="entry name" value="THDP-binding"/>
</dbReference>
<dbReference type="InterPro" id="IPR002869">
    <property type="entry name" value="Pyrv_flavodox_OxRed_cen"/>
</dbReference>
<dbReference type="InterPro" id="IPR019752">
    <property type="entry name" value="Pyrv/ketoisovalerate_OxRed_cat"/>
</dbReference>
<gene>
    <name evidence="5" type="ORF">NYP16_12125</name>
</gene>
<organism evidence="5 6">
    <name type="scientific">Govanella unica</name>
    <dbReference type="NCBI Taxonomy" id="2975056"/>
    <lineage>
        <taxon>Bacteria</taxon>
        <taxon>Pseudomonadati</taxon>
        <taxon>Pseudomonadota</taxon>
        <taxon>Alphaproteobacteria</taxon>
        <taxon>Emcibacterales</taxon>
        <taxon>Govanellaceae</taxon>
        <taxon>Govanella</taxon>
    </lineage>
</organism>
<dbReference type="GO" id="GO:0006979">
    <property type="term" value="P:response to oxidative stress"/>
    <property type="evidence" value="ECO:0007669"/>
    <property type="project" value="TreeGrafter"/>
</dbReference>
<dbReference type="SUPFAM" id="SSF52922">
    <property type="entry name" value="TK C-terminal domain-like"/>
    <property type="match status" value="1"/>
</dbReference>